<keyword evidence="2" id="KW-0067">ATP-binding</keyword>
<keyword evidence="2" id="KW-0547">Nucleotide-binding</keyword>
<dbReference type="InterPro" id="IPR036390">
    <property type="entry name" value="WH_DNA-bd_sf"/>
</dbReference>
<dbReference type="EMBL" id="JBBMFE010000016">
    <property type="protein sequence ID" value="MEQ2473634.1"/>
    <property type="molecule type" value="Genomic_DNA"/>
</dbReference>
<dbReference type="InterPro" id="IPR036388">
    <property type="entry name" value="WH-like_DNA-bd_sf"/>
</dbReference>
<gene>
    <name evidence="2" type="ORF">WMO29_14220</name>
</gene>
<dbReference type="Gene3D" id="3.30.950.30">
    <property type="entry name" value="Schlafen, AAA domain"/>
    <property type="match status" value="1"/>
</dbReference>
<evidence type="ECO:0000313" key="2">
    <source>
        <dbReference type="EMBL" id="MEQ2473634.1"/>
    </source>
</evidence>
<comment type="caution">
    <text evidence="2">The sequence shown here is derived from an EMBL/GenBank/DDBJ whole genome shotgun (WGS) entry which is preliminary data.</text>
</comment>
<dbReference type="GO" id="GO:0005524">
    <property type="term" value="F:ATP binding"/>
    <property type="evidence" value="ECO:0007669"/>
    <property type="project" value="UniProtKB-KW"/>
</dbReference>
<evidence type="ECO:0000259" key="1">
    <source>
        <dbReference type="Pfam" id="PF04326"/>
    </source>
</evidence>
<dbReference type="RefSeq" id="WP_349165230.1">
    <property type="nucleotide sequence ID" value="NZ_JBBMFE010000016.1"/>
</dbReference>
<name>A0ABV1FKP3_9FIRM</name>
<dbReference type="SUPFAM" id="SSF46785">
    <property type="entry name" value="Winged helix' DNA-binding domain"/>
    <property type="match status" value="1"/>
</dbReference>
<dbReference type="Gene3D" id="1.10.10.10">
    <property type="entry name" value="Winged helix-like DNA-binding domain superfamily/Winged helix DNA-binding domain"/>
    <property type="match status" value="1"/>
</dbReference>
<dbReference type="Pfam" id="PF04326">
    <property type="entry name" value="SLFN_AlbA_2"/>
    <property type="match status" value="1"/>
</dbReference>
<reference evidence="2 3" key="1">
    <citation type="submission" date="2024-03" db="EMBL/GenBank/DDBJ databases">
        <title>Human intestinal bacterial collection.</title>
        <authorList>
            <person name="Pauvert C."/>
            <person name="Hitch T.C.A."/>
            <person name="Clavel T."/>
        </authorList>
    </citation>
    <scope>NUCLEOTIDE SEQUENCE [LARGE SCALE GENOMIC DNA]</scope>
    <source>
        <strain evidence="2 3">CLA-AA-H132</strain>
    </source>
</reference>
<dbReference type="PANTHER" id="PTHR30595">
    <property type="entry name" value="GLPR-RELATED TRANSCRIPTIONAL REPRESSOR"/>
    <property type="match status" value="1"/>
</dbReference>
<dbReference type="Gene3D" id="3.30.565.60">
    <property type="match status" value="1"/>
</dbReference>
<feature type="domain" description="Schlafen AlbA-2" evidence="1">
    <location>
        <begin position="18"/>
        <end position="118"/>
    </location>
</feature>
<accession>A0ABV1FKP3</accession>
<dbReference type="InterPro" id="IPR038461">
    <property type="entry name" value="Schlafen_AlbA_2_dom_sf"/>
</dbReference>
<keyword evidence="3" id="KW-1185">Reference proteome</keyword>
<evidence type="ECO:0000313" key="3">
    <source>
        <dbReference type="Proteomes" id="UP001438008"/>
    </source>
</evidence>
<dbReference type="PANTHER" id="PTHR30595:SF6">
    <property type="entry name" value="SCHLAFEN ALBA-2 DOMAIN-CONTAINING PROTEIN"/>
    <property type="match status" value="1"/>
</dbReference>
<protein>
    <submittedName>
        <fullName evidence="2">ATP-binding protein</fullName>
    </submittedName>
</protein>
<dbReference type="InterPro" id="IPR007421">
    <property type="entry name" value="Schlafen_AlbA_2_dom"/>
</dbReference>
<sequence>MKQRFLETLHLEENYKRECKLAENGLPVSIWETYSSFANTEGGVILLGVREHRDSFEVNGLTERQLVKYQKDFWSVVNDRNKVSKNILLNHHVAVVEVEGKKLLQIEVPEADRHDKPVYIGPDPMKGTYRRNYEGDYLCAEEEIRAMFADQREVSVDSEILEKMTLDALNVDTIKGYRIRFKGLHENHPWNKLQTDEFLMKLKAVGKNKEGNLSPTVAGLLMFGEAEYIQDVFSNYFLDYREETENEKVRWLYRTTSDDGDWSGNLYDFYYKVINRIDDDVAVPFVNRRNGARVDEVDVHEALAEAVVNALAHADYQGRRGIVIVKNRKKITIANPGTLRVSREDFFAGGNSDPRNPLVLKMFSRVNVGERAGSGIDKIMTAWREQNWKKPEFITEYSPDRVIVKLEVGQVVYIPGAADLRGKGYELESAEVTSRIKEDAIKYNAMSKEEQILSYLQRHGEISMGQATELCGYKTKSAARKLMEKLREKNRIERIGSGPMTRYRIKS</sequence>
<proteinExistence type="predicted"/>
<dbReference type="InterPro" id="IPR038475">
    <property type="entry name" value="RecG_C_sf"/>
</dbReference>
<organism evidence="2 3">
    <name type="scientific">Laedolimicola intestinihominis</name>
    <dbReference type="NCBI Taxonomy" id="3133166"/>
    <lineage>
        <taxon>Bacteria</taxon>
        <taxon>Bacillati</taxon>
        <taxon>Bacillota</taxon>
        <taxon>Clostridia</taxon>
        <taxon>Lachnospirales</taxon>
        <taxon>Lachnospiraceae</taxon>
        <taxon>Laedolimicola</taxon>
    </lineage>
</organism>
<dbReference type="Proteomes" id="UP001438008">
    <property type="component" value="Unassembled WGS sequence"/>
</dbReference>
<dbReference type="Pfam" id="PF13749">
    <property type="entry name" value="HATPase_c_4"/>
    <property type="match status" value="1"/>
</dbReference>